<sequence>MPSSTSPITGHPVFAAELFQEIIAQYVEILNDERDRQFLRGVPSIRPHLITLSLVCRLFRNLTRPYYFNEIELTHESLVEGNGIVGKLGGLLRREPYIAKGIRNLRCILTSGEDIPSAESLTRTLELPYVRSLTLYSRPRPTLLLSGQASSLPSTVSTVTGLPSVIEKFLFAGSLTKLVLHRCISFPSIVLLSLPLLKFLDLHDTDIISTPEQGGTPAVQLPMPAMKKMAVQRSKMPFSLLTRYPDLEFLEVSIHYTTNMPTHADSTQVQERLFPSLKRLYLSCSGDSRFRLFLDNSPILEGLTLYGVPLDNAPVTTTIELPELKHLDIIWDSGDTLGQSPEEFVSSLRCSSLTTLRMHLNLRYIDLDSNPEEADQIQRTVENVVRRLAELATTEQSRSIRFPDLSEIAFTVTLRQSFGDRKPIHQSFDPKWYHPERFSGVLYRILKMARYDSRLATDFYGHVDIQP</sequence>
<dbReference type="InterPro" id="IPR032675">
    <property type="entry name" value="LRR_dom_sf"/>
</dbReference>
<evidence type="ECO:0008006" key="3">
    <source>
        <dbReference type="Google" id="ProtNLM"/>
    </source>
</evidence>
<protein>
    <recommendedName>
        <fullName evidence="3">F-box domain-containing protein</fullName>
    </recommendedName>
</protein>
<gene>
    <name evidence="1" type="ORF">CVT24_006572</name>
</gene>
<dbReference type="InParanoid" id="A0A409WC68"/>
<keyword evidence="2" id="KW-1185">Reference proteome</keyword>
<dbReference type="EMBL" id="NHTK01005605">
    <property type="protein sequence ID" value="PPQ76132.1"/>
    <property type="molecule type" value="Genomic_DNA"/>
</dbReference>
<dbReference type="Gene3D" id="3.80.10.10">
    <property type="entry name" value="Ribonuclease Inhibitor"/>
    <property type="match status" value="1"/>
</dbReference>
<dbReference type="AlphaFoldDB" id="A0A409WC68"/>
<proteinExistence type="predicted"/>
<dbReference type="SUPFAM" id="SSF52047">
    <property type="entry name" value="RNI-like"/>
    <property type="match status" value="1"/>
</dbReference>
<dbReference type="Proteomes" id="UP000284842">
    <property type="component" value="Unassembled WGS sequence"/>
</dbReference>
<name>A0A409WC68_9AGAR</name>
<evidence type="ECO:0000313" key="1">
    <source>
        <dbReference type="EMBL" id="PPQ76132.1"/>
    </source>
</evidence>
<comment type="caution">
    <text evidence="1">The sequence shown here is derived from an EMBL/GenBank/DDBJ whole genome shotgun (WGS) entry which is preliminary data.</text>
</comment>
<evidence type="ECO:0000313" key="2">
    <source>
        <dbReference type="Proteomes" id="UP000284842"/>
    </source>
</evidence>
<organism evidence="1 2">
    <name type="scientific">Panaeolus cyanescens</name>
    <dbReference type="NCBI Taxonomy" id="181874"/>
    <lineage>
        <taxon>Eukaryota</taxon>
        <taxon>Fungi</taxon>
        <taxon>Dikarya</taxon>
        <taxon>Basidiomycota</taxon>
        <taxon>Agaricomycotina</taxon>
        <taxon>Agaricomycetes</taxon>
        <taxon>Agaricomycetidae</taxon>
        <taxon>Agaricales</taxon>
        <taxon>Agaricineae</taxon>
        <taxon>Galeropsidaceae</taxon>
        <taxon>Panaeolus</taxon>
    </lineage>
</organism>
<reference evidence="1 2" key="1">
    <citation type="journal article" date="2018" name="Evol. Lett.">
        <title>Horizontal gene cluster transfer increased hallucinogenic mushroom diversity.</title>
        <authorList>
            <person name="Reynolds H.T."/>
            <person name="Vijayakumar V."/>
            <person name="Gluck-Thaler E."/>
            <person name="Korotkin H.B."/>
            <person name="Matheny P.B."/>
            <person name="Slot J.C."/>
        </authorList>
    </citation>
    <scope>NUCLEOTIDE SEQUENCE [LARGE SCALE GENOMIC DNA]</scope>
    <source>
        <strain evidence="1 2">2629</strain>
    </source>
</reference>
<accession>A0A409WC68</accession>